<keyword evidence="8" id="KW-1133">Transmembrane helix</keyword>
<evidence type="ECO:0000256" key="2">
    <source>
        <dbReference type="ARBA" id="ARBA00012438"/>
    </source>
</evidence>
<accession>A0ABU6GGC2</accession>
<keyword evidence="5" id="KW-0418">Kinase</keyword>
<dbReference type="RefSeq" id="WP_326076406.1">
    <property type="nucleotide sequence ID" value="NZ_JARLKY010000117.1"/>
</dbReference>
<dbReference type="PROSITE" id="PS50109">
    <property type="entry name" value="HIS_KIN"/>
    <property type="match status" value="1"/>
</dbReference>
<dbReference type="PANTHER" id="PTHR43065:SF46">
    <property type="entry name" value="C4-DICARBOXYLATE TRANSPORT SENSOR PROTEIN DCTB"/>
    <property type="match status" value="1"/>
</dbReference>
<keyword evidence="11" id="KW-1185">Reference proteome</keyword>
<name>A0ABU6GGC2_9BACL</name>
<comment type="caution">
    <text evidence="10">The sequence shown here is derived from an EMBL/GenBank/DDBJ whole genome shotgun (WGS) entry which is preliminary data.</text>
</comment>
<feature type="domain" description="Histidine kinase" evidence="9">
    <location>
        <begin position="315"/>
        <end position="422"/>
    </location>
</feature>
<dbReference type="EMBL" id="JARLKY010000117">
    <property type="protein sequence ID" value="MEC0232257.1"/>
    <property type="molecule type" value="Genomic_DNA"/>
</dbReference>
<keyword evidence="4" id="KW-0547">Nucleotide-binding</keyword>
<keyword evidence="8" id="KW-0812">Transmembrane</keyword>
<keyword evidence="8" id="KW-0472">Membrane</keyword>
<dbReference type="PANTHER" id="PTHR43065">
    <property type="entry name" value="SENSOR HISTIDINE KINASE"/>
    <property type="match status" value="1"/>
</dbReference>
<evidence type="ECO:0000313" key="10">
    <source>
        <dbReference type="EMBL" id="MEC0232257.1"/>
    </source>
</evidence>
<dbReference type="InterPro" id="IPR003594">
    <property type="entry name" value="HATPase_dom"/>
</dbReference>
<dbReference type="EC" id="2.7.13.3" evidence="2"/>
<dbReference type="InterPro" id="IPR004358">
    <property type="entry name" value="Sig_transdc_His_kin-like_C"/>
</dbReference>
<feature type="transmembrane region" description="Helical" evidence="8">
    <location>
        <begin position="35"/>
        <end position="54"/>
    </location>
</feature>
<evidence type="ECO:0000256" key="3">
    <source>
        <dbReference type="ARBA" id="ARBA00022679"/>
    </source>
</evidence>
<evidence type="ECO:0000256" key="7">
    <source>
        <dbReference type="ARBA" id="ARBA00023012"/>
    </source>
</evidence>
<gene>
    <name evidence="10" type="ORF">P4I72_34675</name>
</gene>
<keyword evidence="6 10" id="KW-0067">ATP-binding</keyword>
<evidence type="ECO:0000259" key="9">
    <source>
        <dbReference type="PROSITE" id="PS50109"/>
    </source>
</evidence>
<keyword evidence="7" id="KW-0902">Two-component regulatory system</keyword>
<evidence type="ECO:0000256" key="5">
    <source>
        <dbReference type="ARBA" id="ARBA00022777"/>
    </source>
</evidence>
<dbReference type="Pfam" id="PF02518">
    <property type="entry name" value="HATPase_c"/>
    <property type="match status" value="1"/>
</dbReference>
<evidence type="ECO:0000256" key="6">
    <source>
        <dbReference type="ARBA" id="ARBA00022840"/>
    </source>
</evidence>
<feature type="transmembrane region" description="Helical" evidence="8">
    <location>
        <begin position="115"/>
        <end position="133"/>
    </location>
</feature>
<dbReference type="Gene3D" id="3.30.565.10">
    <property type="entry name" value="Histidine kinase-like ATPase, C-terminal domain"/>
    <property type="match status" value="1"/>
</dbReference>
<evidence type="ECO:0000256" key="8">
    <source>
        <dbReference type="SAM" id="Phobius"/>
    </source>
</evidence>
<protein>
    <recommendedName>
        <fullName evidence="2">histidine kinase</fullName>
        <ecNumber evidence="2">2.7.13.3</ecNumber>
    </recommendedName>
</protein>
<dbReference type="Proteomes" id="UP001338137">
    <property type="component" value="Unassembled WGS sequence"/>
</dbReference>
<dbReference type="InterPro" id="IPR005467">
    <property type="entry name" value="His_kinase_dom"/>
</dbReference>
<dbReference type="PRINTS" id="PR00344">
    <property type="entry name" value="BCTRLSENSOR"/>
</dbReference>
<evidence type="ECO:0000313" key="11">
    <source>
        <dbReference type="Proteomes" id="UP001338137"/>
    </source>
</evidence>
<comment type="catalytic activity">
    <reaction evidence="1">
        <text>ATP + protein L-histidine = ADP + protein N-phospho-L-histidine.</text>
        <dbReference type="EC" id="2.7.13.3"/>
    </reaction>
</comment>
<feature type="transmembrane region" description="Helical" evidence="8">
    <location>
        <begin position="153"/>
        <end position="171"/>
    </location>
</feature>
<feature type="transmembrane region" description="Helical" evidence="8">
    <location>
        <begin position="91"/>
        <end position="108"/>
    </location>
</feature>
<dbReference type="InterPro" id="IPR036890">
    <property type="entry name" value="HATPase_C_sf"/>
</dbReference>
<evidence type="ECO:0000256" key="1">
    <source>
        <dbReference type="ARBA" id="ARBA00000085"/>
    </source>
</evidence>
<organism evidence="10 11">
    <name type="scientific">Paenibacillus alba</name>
    <dbReference type="NCBI Taxonomy" id="1197127"/>
    <lineage>
        <taxon>Bacteria</taxon>
        <taxon>Bacillati</taxon>
        <taxon>Bacillota</taxon>
        <taxon>Bacilli</taxon>
        <taxon>Bacillales</taxon>
        <taxon>Paenibacillaceae</taxon>
        <taxon>Paenibacillus</taxon>
    </lineage>
</organism>
<reference evidence="10 11" key="1">
    <citation type="submission" date="2023-03" db="EMBL/GenBank/DDBJ databases">
        <title>Bacillus Genome Sequencing.</title>
        <authorList>
            <person name="Dunlap C."/>
        </authorList>
    </citation>
    <scope>NUCLEOTIDE SEQUENCE [LARGE SCALE GENOMIC DNA]</scope>
    <source>
        <strain evidence="10 11">BD-533</strain>
    </source>
</reference>
<dbReference type="SUPFAM" id="SSF55874">
    <property type="entry name" value="ATPase domain of HSP90 chaperone/DNA topoisomerase II/histidine kinase"/>
    <property type="match status" value="1"/>
</dbReference>
<dbReference type="GO" id="GO:0005524">
    <property type="term" value="F:ATP binding"/>
    <property type="evidence" value="ECO:0007669"/>
    <property type="project" value="UniProtKB-KW"/>
</dbReference>
<sequence>MQNVIKNERFQMLAIALATAIGAQFKINPFINDFFRIGLGVSIFLFFLLLMPHLPFVKTGIFTGIASMIVQSGDWIMQVDSFAIIESLQNNAAAGCYYVVFAFGMSLLRKKLNKFHSLLLGGCVALIDFISNETELLLRGIFIGTNTFYFQEWFLLMVIAVVRSYFVIGVYNSIVISQMRFTHAEQEKRLEQILSLNSGLYGEVFYLKKAMETIEGITAESFDLYRKLMKDNLNAYSLRALGIAQQIHEVKKDSQRILAGLLKLYDSEVAVTMSLSEMLHFVVVGNQEYSIMLKKKIFIKKELAFHYTTAHYVPLLTIMNNLVANAVEAIGEIGTIHIRIFEEEADVYFIVTDSGKGVPDQKKELIFEPGYTTKYNEEGIAATGIGLSHVRDIVHSFGGSIEVGSSEKSSETQFVVRLTKASLIDGGEVDDTFNHHRR</sequence>
<keyword evidence="3" id="KW-0808">Transferase</keyword>
<evidence type="ECO:0000256" key="4">
    <source>
        <dbReference type="ARBA" id="ARBA00022741"/>
    </source>
</evidence>
<dbReference type="SMART" id="SM00387">
    <property type="entry name" value="HATPase_c"/>
    <property type="match status" value="1"/>
</dbReference>
<proteinExistence type="predicted"/>